<dbReference type="RefSeq" id="WP_245568217.1">
    <property type="nucleotide sequence ID" value="NZ_JBIAQY010000018.1"/>
</dbReference>
<dbReference type="PROSITE" id="PS00687">
    <property type="entry name" value="ALDEHYDE_DEHYDR_GLU"/>
    <property type="match status" value="1"/>
</dbReference>
<proteinExistence type="inferred from homology"/>
<evidence type="ECO:0000256" key="1">
    <source>
        <dbReference type="ARBA" id="ARBA00023002"/>
    </source>
</evidence>
<dbReference type="SUPFAM" id="SSF53720">
    <property type="entry name" value="ALDH-like"/>
    <property type="match status" value="1"/>
</dbReference>
<dbReference type="EMBL" id="JBIAQY010000018">
    <property type="protein sequence ID" value="MFF3573318.1"/>
    <property type="molecule type" value="Genomic_DNA"/>
</dbReference>
<evidence type="ECO:0000256" key="2">
    <source>
        <dbReference type="PROSITE-ProRule" id="PRU10007"/>
    </source>
</evidence>
<feature type="domain" description="Aldehyde dehydrogenase" evidence="4">
    <location>
        <begin position="24"/>
        <end position="470"/>
    </location>
</feature>
<dbReference type="Gene3D" id="3.40.605.10">
    <property type="entry name" value="Aldehyde Dehydrogenase, Chain A, domain 1"/>
    <property type="match status" value="1"/>
</dbReference>
<evidence type="ECO:0000313" key="5">
    <source>
        <dbReference type="EMBL" id="MFF3573318.1"/>
    </source>
</evidence>
<dbReference type="InterPro" id="IPR015590">
    <property type="entry name" value="Aldehyde_DH_dom"/>
</dbReference>
<dbReference type="InterPro" id="IPR016163">
    <property type="entry name" value="Ald_DH_C"/>
</dbReference>
<dbReference type="Gene3D" id="3.40.309.10">
    <property type="entry name" value="Aldehyde Dehydrogenase, Chain A, domain 2"/>
    <property type="match status" value="1"/>
</dbReference>
<dbReference type="PANTHER" id="PTHR11699">
    <property type="entry name" value="ALDEHYDE DEHYDROGENASE-RELATED"/>
    <property type="match status" value="1"/>
</dbReference>
<comment type="similarity">
    <text evidence="3">Belongs to the aldehyde dehydrogenase family.</text>
</comment>
<protein>
    <submittedName>
        <fullName evidence="5">Aldehyde dehydrogenase family protein</fullName>
    </submittedName>
</protein>
<dbReference type="InterPro" id="IPR029510">
    <property type="entry name" value="Ald_DH_CS_GLU"/>
</dbReference>
<comment type="caution">
    <text evidence="5">The sequence shown here is derived from an EMBL/GenBank/DDBJ whole genome shotgun (WGS) entry which is preliminary data.</text>
</comment>
<sequence>MIDNNHTGPKHHGHWIGGAEVETGGERIVSTRPGTQDVVCTIAAGNEAIVDRAVEDARTAWPQWRDRSPAERGRILADVAVALRESIDLLAGYEAAETGKPSAHTPREVQAAISYFDFYAGLVHLPSGELFDLGASVHSYVRREPYGVVAIITPWNAPLGQATRGVAPALAAGNTVVIKPSEFTSASTLEMARIMVEAGLPAGVCNVVTGTGQDAGRPLVSHELVRKVAFTGSLRIGREIGRTAGQRIIPATLELGGKSPNLVFADADIDAAVAGVVKAFTTNAGQHCAGGTRLLVDADIHDEFVARLVAATAAITPGVHYGSQTTEAQFAKVRRYIQTAEDEGARLVCGGGSTTEGWYVEPTIFTDVTVGMKIAQEEVFGPVLAVLRFGDEAEALRIANGTEYGLAAGVWTKDLSRAHRIAAQLEAGQVYVNEWNASRMEGPFGGYKNSGIGREKGVEALHHYTQTKFVTVTI</sequence>
<evidence type="ECO:0000256" key="3">
    <source>
        <dbReference type="RuleBase" id="RU003345"/>
    </source>
</evidence>
<name>A0ABW6SAL3_9NOCA</name>
<keyword evidence="6" id="KW-1185">Reference proteome</keyword>
<keyword evidence="1 3" id="KW-0560">Oxidoreductase</keyword>
<evidence type="ECO:0000259" key="4">
    <source>
        <dbReference type="Pfam" id="PF00171"/>
    </source>
</evidence>
<dbReference type="Pfam" id="PF00171">
    <property type="entry name" value="Aldedh"/>
    <property type="match status" value="1"/>
</dbReference>
<feature type="active site" evidence="2">
    <location>
        <position position="254"/>
    </location>
</feature>
<dbReference type="InterPro" id="IPR016162">
    <property type="entry name" value="Ald_DH_N"/>
</dbReference>
<reference evidence="5 6" key="1">
    <citation type="submission" date="2024-10" db="EMBL/GenBank/DDBJ databases">
        <title>The Natural Products Discovery Center: Release of the First 8490 Sequenced Strains for Exploring Actinobacteria Biosynthetic Diversity.</title>
        <authorList>
            <person name="Kalkreuter E."/>
            <person name="Kautsar S.A."/>
            <person name="Yang D."/>
            <person name="Bader C.D."/>
            <person name="Teijaro C.N."/>
            <person name="Fluegel L."/>
            <person name="Davis C.M."/>
            <person name="Simpson J.R."/>
            <person name="Lauterbach L."/>
            <person name="Steele A.D."/>
            <person name="Gui C."/>
            <person name="Meng S."/>
            <person name="Li G."/>
            <person name="Viehrig K."/>
            <person name="Ye F."/>
            <person name="Su P."/>
            <person name="Kiefer A.F."/>
            <person name="Nichols A."/>
            <person name="Cepeda A.J."/>
            <person name="Yan W."/>
            <person name="Fan B."/>
            <person name="Jiang Y."/>
            <person name="Adhikari A."/>
            <person name="Zheng C.-J."/>
            <person name="Schuster L."/>
            <person name="Cowan T.M."/>
            <person name="Smanski M.J."/>
            <person name="Chevrette M.G."/>
            <person name="De Carvalho L.P.S."/>
            <person name="Shen B."/>
        </authorList>
    </citation>
    <scope>NUCLEOTIDE SEQUENCE [LARGE SCALE GENOMIC DNA]</scope>
    <source>
        <strain evidence="5 6">NPDC002593</strain>
    </source>
</reference>
<dbReference type="InterPro" id="IPR016161">
    <property type="entry name" value="Ald_DH/histidinol_DH"/>
</dbReference>
<accession>A0ABW6SAL3</accession>
<evidence type="ECO:0000313" key="6">
    <source>
        <dbReference type="Proteomes" id="UP001601992"/>
    </source>
</evidence>
<gene>
    <name evidence="5" type="ORF">ACFYXQ_36715</name>
</gene>
<organism evidence="5 6">
    <name type="scientific">Nocardia jiangxiensis</name>
    <dbReference type="NCBI Taxonomy" id="282685"/>
    <lineage>
        <taxon>Bacteria</taxon>
        <taxon>Bacillati</taxon>
        <taxon>Actinomycetota</taxon>
        <taxon>Actinomycetes</taxon>
        <taxon>Mycobacteriales</taxon>
        <taxon>Nocardiaceae</taxon>
        <taxon>Nocardia</taxon>
    </lineage>
</organism>
<dbReference type="Proteomes" id="UP001601992">
    <property type="component" value="Unassembled WGS sequence"/>
</dbReference>